<keyword evidence="6 8" id="KW-0326">Glycosidase</keyword>
<gene>
    <name evidence="12" type="ORF">CKAN_00466600</name>
</gene>
<dbReference type="InterPro" id="IPR018221">
    <property type="entry name" value="Glyco_hydro_9_His_AS"/>
</dbReference>
<feature type="compositionally biased region" description="Polar residues" evidence="10">
    <location>
        <begin position="9"/>
        <end position="24"/>
    </location>
</feature>
<keyword evidence="7 8" id="KW-0624">Polysaccharide degradation</keyword>
<evidence type="ECO:0000256" key="6">
    <source>
        <dbReference type="ARBA" id="ARBA00023295"/>
    </source>
</evidence>
<evidence type="ECO:0000256" key="1">
    <source>
        <dbReference type="ARBA" id="ARBA00000966"/>
    </source>
</evidence>
<dbReference type="GO" id="GO:0008810">
    <property type="term" value="F:cellulase activity"/>
    <property type="evidence" value="ECO:0007669"/>
    <property type="project" value="UniProtKB-EC"/>
</dbReference>
<dbReference type="Proteomes" id="UP000283530">
    <property type="component" value="Unassembled WGS sequence"/>
</dbReference>
<accession>A0A443NCI9</accession>
<dbReference type="STRING" id="337451.A0A443NCI9"/>
<evidence type="ECO:0000256" key="10">
    <source>
        <dbReference type="SAM" id="MobiDB-lite"/>
    </source>
</evidence>
<dbReference type="GO" id="GO:0030245">
    <property type="term" value="P:cellulose catabolic process"/>
    <property type="evidence" value="ECO:0007669"/>
    <property type="project" value="UniProtKB-KW"/>
</dbReference>
<proteinExistence type="inferred from homology"/>
<feature type="active site" evidence="8">
    <location>
        <position position="239"/>
    </location>
</feature>
<evidence type="ECO:0000256" key="4">
    <source>
        <dbReference type="ARBA" id="ARBA00023001"/>
    </source>
</evidence>
<reference evidence="12 13" key="1">
    <citation type="journal article" date="2019" name="Nat. Plants">
        <title>Stout camphor tree genome fills gaps in understanding of flowering plant genome evolution.</title>
        <authorList>
            <person name="Chaw S.M."/>
            <person name="Liu Y.C."/>
            <person name="Wu Y.W."/>
            <person name="Wang H.Y."/>
            <person name="Lin C.I."/>
            <person name="Wu C.S."/>
            <person name="Ke H.M."/>
            <person name="Chang L.Y."/>
            <person name="Hsu C.Y."/>
            <person name="Yang H.T."/>
            <person name="Sudianto E."/>
            <person name="Hsu M.H."/>
            <person name="Wu K.P."/>
            <person name="Wang L.N."/>
            <person name="Leebens-Mack J.H."/>
            <person name="Tsai I.J."/>
        </authorList>
    </citation>
    <scope>NUCLEOTIDE SEQUENCE [LARGE SCALE GENOMIC DNA]</scope>
    <source>
        <strain evidence="13">cv. Chaw 1501</strain>
        <tissue evidence="12">Young leaves</tissue>
    </source>
</reference>
<keyword evidence="13" id="KW-1185">Reference proteome</keyword>
<evidence type="ECO:0000259" key="11">
    <source>
        <dbReference type="Pfam" id="PF00759"/>
    </source>
</evidence>
<dbReference type="OrthoDB" id="10257085at2759"/>
<dbReference type="PANTHER" id="PTHR22298">
    <property type="entry name" value="ENDO-1,4-BETA-GLUCANASE"/>
    <property type="match status" value="1"/>
</dbReference>
<keyword evidence="4 9" id="KW-0136">Cellulose degradation</keyword>
<feature type="region of interest" description="Disordered" evidence="10">
    <location>
        <begin position="45"/>
        <end position="64"/>
    </location>
</feature>
<dbReference type="InterPro" id="IPR008928">
    <property type="entry name" value="6-hairpin_glycosidase_sf"/>
</dbReference>
<dbReference type="InterPro" id="IPR001701">
    <property type="entry name" value="Glyco_hydro_9"/>
</dbReference>
<keyword evidence="3 8" id="KW-0378">Hydrolase</keyword>
<feature type="compositionally biased region" description="Basic and acidic residues" evidence="10">
    <location>
        <begin position="46"/>
        <end position="58"/>
    </location>
</feature>
<protein>
    <recommendedName>
        <fullName evidence="9">Endoglucanase</fullName>
        <ecNumber evidence="9">3.2.1.4</ecNumber>
    </recommendedName>
</protein>
<comment type="catalytic activity">
    <reaction evidence="1 9">
        <text>Endohydrolysis of (1-&gt;4)-beta-D-glucosidic linkages in cellulose, lichenin and cereal beta-D-glucans.</text>
        <dbReference type="EC" id="3.2.1.4"/>
    </reaction>
</comment>
<organism evidence="12 13">
    <name type="scientific">Cinnamomum micranthum f. kanehirae</name>
    <dbReference type="NCBI Taxonomy" id="337451"/>
    <lineage>
        <taxon>Eukaryota</taxon>
        <taxon>Viridiplantae</taxon>
        <taxon>Streptophyta</taxon>
        <taxon>Embryophyta</taxon>
        <taxon>Tracheophyta</taxon>
        <taxon>Spermatophyta</taxon>
        <taxon>Magnoliopsida</taxon>
        <taxon>Magnoliidae</taxon>
        <taxon>Laurales</taxon>
        <taxon>Lauraceae</taxon>
        <taxon>Cinnamomum</taxon>
    </lineage>
</organism>
<feature type="region of interest" description="Disordered" evidence="10">
    <location>
        <begin position="1"/>
        <end position="34"/>
    </location>
</feature>
<comment type="caution">
    <text evidence="12">The sequence shown here is derived from an EMBL/GenBank/DDBJ whole genome shotgun (WGS) entry which is preliminary data.</text>
</comment>
<evidence type="ECO:0000256" key="2">
    <source>
        <dbReference type="ARBA" id="ARBA00007072"/>
    </source>
</evidence>
<evidence type="ECO:0000256" key="7">
    <source>
        <dbReference type="ARBA" id="ARBA00023326"/>
    </source>
</evidence>
<dbReference type="EC" id="3.2.1.4" evidence="9"/>
<evidence type="ECO:0000256" key="9">
    <source>
        <dbReference type="RuleBase" id="RU361166"/>
    </source>
</evidence>
<dbReference type="SUPFAM" id="SSF48208">
    <property type="entry name" value="Six-hairpin glycosidases"/>
    <property type="match status" value="1"/>
</dbReference>
<feature type="domain" description="Glycoside hydrolase family 9" evidence="11">
    <location>
        <begin position="123"/>
        <end position="311"/>
    </location>
</feature>
<keyword evidence="5 8" id="KW-0119">Carbohydrate metabolism</keyword>
<dbReference type="InterPro" id="IPR012341">
    <property type="entry name" value="6hp_glycosidase-like_sf"/>
</dbReference>
<evidence type="ECO:0000313" key="12">
    <source>
        <dbReference type="EMBL" id="RWR76235.1"/>
    </source>
</evidence>
<dbReference type="Gene3D" id="1.50.10.10">
    <property type="match status" value="1"/>
</dbReference>
<evidence type="ECO:0000256" key="3">
    <source>
        <dbReference type="ARBA" id="ARBA00022801"/>
    </source>
</evidence>
<dbReference type="AlphaFoldDB" id="A0A443NCI9"/>
<dbReference type="Pfam" id="PF00759">
    <property type="entry name" value="Glyco_hydro_9"/>
    <property type="match status" value="1"/>
</dbReference>
<name>A0A443NCI9_9MAGN</name>
<evidence type="ECO:0000256" key="8">
    <source>
        <dbReference type="PROSITE-ProRule" id="PRU10059"/>
    </source>
</evidence>
<evidence type="ECO:0000256" key="5">
    <source>
        <dbReference type="ARBA" id="ARBA00023277"/>
    </source>
</evidence>
<comment type="similarity">
    <text evidence="2 8 9">Belongs to the glycosyl hydrolase 9 (cellulase E) family.</text>
</comment>
<sequence length="317" mass="34984">MGSDPHGAGNNQAGPQKGDNSQKQKSLRKHNNSWETCVRILGGPTAKEKHLMEEEKRPSQFKSEDEEIEIRDMWTSSHLRKPNGKYIDGIFVGNREVDYTFGAWLCSNGEEDLLVEETAFFEYLAGEKSLQNFKAQADSYICSVLPESPYMQVHYSKGGLLFLRSGANTQYACAAALLFSIYSDVLAKHNEKVTCGNKQFGPSDLMAFAKGQIDYILGKNPLGRSYMVGFGNKPPLQAHHRGASVPVHEANQVTNCGMTFAMWLDNDGPNPNELTGAIVGGPDRYDNFNDKRWASAMTEPVTYTNTLAIGTLAKLAA</sequence>
<dbReference type="EMBL" id="QPKB01000002">
    <property type="protein sequence ID" value="RWR76235.1"/>
    <property type="molecule type" value="Genomic_DNA"/>
</dbReference>
<dbReference type="PROSITE" id="PS00592">
    <property type="entry name" value="GH9_2"/>
    <property type="match status" value="1"/>
</dbReference>
<evidence type="ECO:0000313" key="13">
    <source>
        <dbReference type="Proteomes" id="UP000283530"/>
    </source>
</evidence>